<comment type="caution">
    <text evidence="1">The sequence shown here is derived from an EMBL/GenBank/DDBJ whole genome shotgun (WGS) entry which is preliminary data.</text>
</comment>
<organism evidence="1 2">
    <name type="scientific">Tanacetum coccineum</name>
    <dbReference type="NCBI Taxonomy" id="301880"/>
    <lineage>
        <taxon>Eukaryota</taxon>
        <taxon>Viridiplantae</taxon>
        <taxon>Streptophyta</taxon>
        <taxon>Embryophyta</taxon>
        <taxon>Tracheophyta</taxon>
        <taxon>Spermatophyta</taxon>
        <taxon>Magnoliopsida</taxon>
        <taxon>eudicotyledons</taxon>
        <taxon>Gunneridae</taxon>
        <taxon>Pentapetalae</taxon>
        <taxon>asterids</taxon>
        <taxon>campanulids</taxon>
        <taxon>Asterales</taxon>
        <taxon>Asteraceae</taxon>
        <taxon>Asteroideae</taxon>
        <taxon>Anthemideae</taxon>
        <taxon>Anthemidinae</taxon>
        <taxon>Tanacetum</taxon>
    </lineage>
</organism>
<gene>
    <name evidence="1" type="ORF">Tco_0726195</name>
</gene>
<evidence type="ECO:0000313" key="1">
    <source>
        <dbReference type="EMBL" id="GJS76314.1"/>
    </source>
</evidence>
<proteinExistence type="predicted"/>
<reference evidence="1" key="2">
    <citation type="submission" date="2022-01" db="EMBL/GenBank/DDBJ databases">
        <authorList>
            <person name="Yamashiro T."/>
            <person name="Shiraishi A."/>
            <person name="Satake H."/>
            <person name="Nakayama K."/>
        </authorList>
    </citation>
    <scope>NUCLEOTIDE SEQUENCE</scope>
</reference>
<dbReference type="EMBL" id="BQNB010010367">
    <property type="protein sequence ID" value="GJS76314.1"/>
    <property type="molecule type" value="Genomic_DNA"/>
</dbReference>
<protein>
    <submittedName>
        <fullName evidence="1">Uncharacterized protein</fullName>
    </submittedName>
</protein>
<accession>A0ABQ4YEW2</accession>
<reference evidence="1" key="1">
    <citation type="journal article" date="2022" name="Int. J. Mol. Sci.">
        <title>Draft Genome of Tanacetum Coccineum: Genomic Comparison of Closely Related Tanacetum-Family Plants.</title>
        <authorList>
            <person name="Yamashiro T."/>
            <person name="Shiraishi A."/>
            <person name="Nakayama K."/>
            <person name="Satake H."/>
        </authorList>
    </citation>
    <scope>NUCLEOTIDE SEQUENCE</scope>
</reference>
<sequence>MTTRSQDDDKRLCLVDDLKEVAIVEDGFVSIMVHRCSDVAEQIMKRRKLIMELEHLGNGGLFVDRLDRLRDYQMKDLEKLRLLNILLVGSNVALHEKEEYVVDMDVPCVSKSLAVCSLDLPFAQSQFAAQSKLTGHNLLRMLEGDLEVLVGRLPARDVYVETCAGKGSVGVLKIVFRMKFGFFAVLPLSKWN</sequence>
<name>A0ABQ4YEW2_9ASTR</name>
<evidence type="ECO:0000313" key="2">
    <source>
        <dbReference type="Proteomes" id="UP001151760"/>
    </source>
</evidence>
<keyword evidence="2" id="KW-1185">Reference proteome</keyword>
<dbReference type="Proteomes" id="UP001151760">
    <property type="component" value="Unassembled WGS sequence"/>
</dbReference>